<dbReference type="PANTHER" id="PTHR36439">
    <property type="entry name" value="BLL4334 PROTEIN"/>
    <property type="match status" value="1"/>
</dbReference>
<evidence type="ECO:0000313" key="1">
    <source>
        <dbReference type="EMBL" id="NYA70044.1"/>
    </source>
</evidence>
<dbReference type="InterPro" id="IPR012545">
    <property type="entry name" value="DUF1697"/>
</dbReference>
<proteinExistence type="predicted"/>
<dbReference type="SUPFAM" id="SSF160379">
    <property type="entry name" value="SP0830-like"/>
    <property type="match status" value="1"/>
</dbReference>
<comment type="caution">
    <text evidence="1">The sequence shown here is derived from an EMBL/GenBank/DDBJ whole genome shotgun (WGS) entry which is preliminary data.</text>
</comment>
<dbReference type="PIRSF" id="PIRSF008502">
    <property type="entry name" value="UCP008502"/>
    <property type="match status" value="1"/>
</dbReference>
<dbReference type="PANTHER" id="PTHR36439:SF1">
    <property type="entry name" value="DUF1697 DOMAIN-CONTAINING PROTEIN"/>
    <property type="match status" value="1"/>
</dbReference>
<evidence type="ECO:0000313" key="2">
    <source>
        <dbReference type="Proteomes" id="UP000535020"/>
    </source>
</evidence>
<keyword evidence="2" id="KW-1185">Reference proteome</keyword>
<dbReference type="RefSeq" id="WP_176004859.1">
    <property type="nucleotide sequence ID" value="NZ_JABWMI010000005.1"/>
</dbReference>
<name>A0A7Y8XZY9_9FLAO</name>
<dbReference type="Pfam" id="PF08002">
    <property type="entry name" value="DUF1697"/>
    <property type="match status" value="1"/>
</dbReference>
<gene>
    <name evidence="1" type="ORF">HZF10_03870</name>
</gene>
<protein>
    <submittedName>
        <fullName evidence="1">DUF1697 domain-containing protein</fullName>
    </submittedName>
</protein>
<sequence>MKKHIALLRGINVSGQKLIKMEVLRKAMQELGLQDVSTYIQSGNILFQSDETNPKVLEHKISGKIMEAFGFDVSVIVVTPEDLETAVRENPFAAKTTDDSTQPYIGFLSESPLAENHEILKATDFKGDEFAIIGKRIYLWYADSAANTKLNNAVIERKLKVVSTARNWKTVRKLIELSKA</sequence>
<accession>A0A7Y8XZY9</accession>
<dbReference type="Proteomes" id="UP000535020">
    <property type="component" value="Unassembled WGS sequence"/>
</dbReference>
<dbReference type="EMBL" id="JACBJI010000001">
    <property type="protein sequence ID" value="NYA70044.1"/>
    <property type="molecule type" value="Genomic_DNA"/>
</dbReference>
<reference evidence="1 2" key="1">
    <citation type="submission" date="2020-07" db="EMBL/GenBank/DDBJ databases">
        <authorList>
            <person name="Sun Q."/>
        </authorList>
    </citation>
    <scope>NUCLEOTIDE SEQUENCE [LARGE SCALE GENOMIC DNA]</scope>
    <source>
        <strain evidence="1 2">MAH-1</strain>
    </source>
</reference>
<dbReference type="Gene3D" id="3.30.70.1280">
    <property type="entry name" value="SP0830-like domains"/>
    <property type="match status" value="1"/>
</dbReference>
<dbReference type="AlphaFoldDB" id="A0A7Y8XZY9"/>
<organism evidence="1 2">
    <name type="scientific">Flavobacterium agri</name>
    <dbReference type="NCBI Taxonomy" id="2743471"/>
    <lineage>
        <taxon>Bacteria</taxon>
        <taxon>Pseudomonadati</taxon>
        <taxon>Bacteroidota</taxon>
        <taxon>Flavobacteriia</taxon>
        <taxon>Flavobacteriales</taxon>
        <taxon>Flavobacteriaceae</taxon>
        <taxon>Flavobacterium</taxon>
    </lineage>
</organism>